<dbReference type="AlphaFoldDB" id="A0AA36N640"/>
<accession>A0AA36N640</accession>
<feature type="compositionally biased region" description="Low complexity" evidence="2">
    <location>
        <begin position="20"/>
        <end position="34"/>
    </location>
</feature>
<gene>
    <name evidence="3" type="ORF">EVOR1521_LOCUS16156</name>
</gene>
<evidence type="ECO:0000313" key="4">
    <source>
        <dbReference type="Proteomes" id="UP001178507"/>
    </source>
</evidence>
<feature type="region of interest" description="Disordered" evidence="2">
    <location>
        <begin position="1"/>
        <end position="34"/>
    </location>
</feature>
<evidence type="ECO:0000256" key="2">
    <source>
        <dbReference type="SAM" id="MobiDB-lite"/>
    </source>
</evidence>
<name>A0AA36N640_9DINO</name>
<evidence type="ECO:0000313" key="3">
    <source>
        <dbReference type="EMBL" id="CAJ1390847.1"/>
    </source>
</evidence>
<evidence type="ECO:0000256" key="1">
    <source>
        <dbReference type="SAM" id="Coils"/>
    </source>
</evidence>
<keyword evidence="4" id="KW-1185">Reference proteome</keyword>
<protein>
    <submittedName>
        <fullName evidence="3">Uncharacterized protein</fullName>
    </submittedName>
</protein>
<dbReference type="EMBL" id="CAUJNA010002157">
    <property type="protein sequence ID" value="CAJ1390847.1"/>
    <property type="molecule type" value="Genomic_DNA"/>
</dbReference>
<feature type="region of interest" description="Disordered" evidence="2">
    <location>
        <begin position="221"/>
        <end position="249"/>
    </location>
</feature>
<reference evidence="3" key="1">
    <citation type="submission" date="2023-08" db="EMBL/GenBank/DDBJ databases">
        <authorList>
            <person name="Chen Y."/>
            <person name="Shah S."/>
            <person name="Dougan E. K."/>
            <person name="Thang M."/>
            <person name="Chan C."/>
        </authorList>
    </citation>
    <scope>NUCLEOTIDE SEQUENCE</scope>
</reference>
<feature type="coiled-coil region" evidence="1">
    <location>
        <begin position="42"/>
        <end position="69"/>
    </location>
</feature>
<sequence>MEENPFGMRWPGEERPSPLSPALSPAASPAPKAAVPFAVPAEDVLKDRRQSKQRELVQLQAQLQRLKDGGIDRLADLRHFVESAEQLKAELLLPDAQLDALGWPRKDVAELQDALRRLDRWDELLLEVRQRLPAASALGGPALLKQLAEAWGQLPSSSCSELRARAASGAGLVCAWADRLKEDAEANPGLRQSLAAVLCDARLRPSLQALGVDVPAGYAAAPAERPERPAPGAPARGSELRTPPEGKVPNVKVSAEDPFFICLAKGDAAGAEAAVEKLRGARALPPKSSAFSAALAHGLPGVAWRVWQRFPPEHPSGVEVSECDASGDSLLHSICRSKKFDRKAFELFSQLLRAVPAELRCHRNGSGQSFLHVAAARLNTQILAASLTDFPALAPLFAQQDSAGASPMSILAKHLAARGRPQPPCTEQNKAFEAHTPSGAEVEVEVEDEVSGKVCLRFKESVLRLSQRCSEEMRTQSAKVKVDPGVCRSARAVSEALNFLTGQPLTLSESRELWQLLSFSVRYRLPRELRQHASAALLDRLKDKESAAVLPMLVRGGQAAGLTAPERRYVLYCMLTSPEALASAGHSEGGLQRQSKVLLAALAELSSKPAPGAGGAGGASGGAGVSSGRAMDVPLNGMKLRSEYERAHNSPDLCPVFD</sequence>
<dbReference type="Proteomes" id="UP001178507">
    <property type="component" value="Unassembled WGS sequence"/>
</dbReference>
<keyword evidence="1" id="KW-0175">Coiled coil</keyword>
<proteinExistence type="predicted"/>
<organism evidence="3 4">
    <name type="scientific">Effrenium voratum</name>
    <dbReference type="NCBI Taxonomy" id="2562239"/>
    <lineage>
        <taxon>Eukaryota</taxon>
        <taxon>Sar</taxon>
        <taxon>Alveolata</taxon>
        <taxon>Dinophyceae</taxon>
        <taxon>Suessiales</taxon>
        <taxon>Symbiodiniaceae</taxon>
        <taxon>Effrenium</taxon>
    </lineage>
</organism>
<comment type="caution">
    <text evidence="3">The sequence shown here is derived from an EMBL/GenBank/DDBJ whole genome shotgun (WGS) entry which is preliminary data.</text>
</comment>